<accession>A0A1U7M319</accession>
<evidence type="ECO:0000313" key="6">
    <source>
        <dbReference type="EMBL" id="OLS01691.1"/>
    </source>
</evidence>
<dbReference type="GO" id="GO:0030170">
    <property type="term" value="F:pyridoxal phosphate binding"/>
    <property type="evidence" value="ECO:0007669"/>
    <property type="project" value="UniProtKB-UniRule"/>
</dbReference>
<name>A0A1U7M319_TISCR</name>
<comment type="caution">
    <text evidence="6">The sequence shown here is derived from an EMBL/GenBank/DDBJ whole genome shotgun (WGS) entry which is preliminary data.</text>
</comment>
<evidence type="ECO:0000256" key="3">
    <source>
        <dbReference type="PIRSR" id="PIRSR004848-1"/>
    </source>
</evidence>
<dbReference type="InterPro" id="IPR029066">
    <property type="entry name" value="PLP-binding_barrel"/>
</dbReference>
<dbReference type="RefSeq" id="WP_143583175.1">
    <property type="nucleotide sequence ID" value="NZ_LTDM01000064.1"/>
</dbReference>
<dbReference type="OrthoDB" id="9804072at2"/>
<dbReference type="EMBL" id="LTDM01000064">
    <property type="protein sequence ID" value="OLS01691.1"/>
    <property type="molecule type" value="Genomic_DNA"/>
</dbReference>
<dbReference type="PIRSF" id="PIRSF004848">
    <property type="entry name" value="YBL036c_PLPDEIII"/>
    <property type="match status" value="1"/>
</dbReference>
<feature type="modified residue" description="N6-(pyridoxal phosphate)lysine" evidence="2 3">
    <location>
        <position position="36"/>
    </location>
</feature>
<comment type="function">
    <text evidence="2">Pyridoxal 5'-phosphate (PLP)-binding protein, which is involved in PLP homeostasis.</text>
</comment>
<gene>
    <name evidence="6" type="ORF">TICRE_22910</name>
</gene>
<dbReference type="SUPFAM" id="SSF51419">
    <property type="entry name" value="PLP-binding barrel"/>
    <property type="match status" value="1"/>
</dbReference>
<organism evidence="6 7">
    <name type="scientific">Tissierella creatinophila DSM 6911</name>
    <dbReference type="NCBI Taxonomy" id="1123403"/>
    <lineage>
        <taxon>Bacteria</taxon>
        <taxon>Bacillati</taxon>
        <taxon>Bacillota</taxon>
        <taxon>Tissierellia</taxon>
        <taxon>Tissierellales</taxon>
        <taxon>Tissierellaceae</taxon>
        <taxon>Tissierella</taxon>
    </lineage>
</organism>
<evidence type="ECO:0000256" key="1">
    <source>
        <dbReference type="ARBA" id="ARBA00022898"/>
    </source>
</evidence>
<dbReference type="FunFam" id="3.20.20.10:FF:000018">
    <property type="entry name" value="Pyridoxal phosphate homeostasis protein"/>
    <property type="match status" value="1"/>
</dbReference>
<reference evidence="6 7" key="1">
    <citation type="submission" date="2016-02" db="EMBL/GenBank/DDBJ databases">
        <title>Genome sequence of Tissierella creatinophila DSM 6911.</title>
        <authorList>
            <person name="Poehlein A."/>
            <person name="Daniel R."/>
        </authorList>
    </citation>
    <scope>NUCLEOTIDE SEQUENCE [LARGE SCALE GENOMIC DNA]</scope>
    <source>
        <strain evidence="6 7">DSM 6911</strain>
    </source>
</reference>
<keyword evidence="7" id="KW-1185">Reference proteome</keyword>
<evidence type="ECO:0000259" key="5">
    <source>
        <dbReference type="Pfam" id="PF01168"/>
    </source>
</evidence>
<dbReference type="PANTHER" id="PTHR10146:SF14">
    <property type="entry name" value="PYRIDOXAL PHOSPHATE HOMEOSTASIS PROTEIN"/>
    <property type="match status" value="1"/>
</dbReference>
<dbReference type="AlphaFoldDB" id="A0A1U7M319"/>
<sequence>MIYINDNLKFIKEDIENILSMQGRNKDSVNIIAVTKTIDIESIQKAIELGVRDIGENRVQELMEKMNVFKKNANYHMIGHLQTNKVKYIIDKVSLVHSLDRISLAKEMDKQAKQKDIIVDALIQVNVAEEESKFGLSVKEVIPFIEEVLNFQNINIKGLMTIAPFTNDEKLLRDIFRKMYNLKQNINDKNYENVDLEYLSMGMTNDYRIAIEEGSNMVRIGTGIFGKRNY</sequence>
<dbReference type="Pfam" id="PF01168">
    <property type="entry name" value="Ala_racemase_N"/>
    <property type="match status" value="1"/>
</dbReference>
<protein>
    <recommendedName>
        <fullName evidence="2">Pyridoxal phosphate homeostasis protein</fullName>
        <shortName evidence="2">PLP homeostasis protein</shortName>
    </recommendedName>
</protein>
<dbReference type="NCBIfam" id="TIGR00044">
    <property type="entry name" value="YggS family pyridoxal phosphate-dependent enzyme"/>
    <property type="match status" value="1"/>
</dbReference>
<proteinExistence type="inferred from homology"/>
<comment type="similarity">
    <text evidence="2 4">Belongs to the pyridoxal phosphate-binding protein YggS/PROSC family.</text>
</comment>
<comment type="cofactor">
    <cofactor evidence="3">
        <name>pyridoxal 5'-phosphate</name>
        <dbReference type="ChEBI" id="CHEBI:597326"/>
    </cofactor>
</comment>
<dbReference type="InterPro" id="IPR001608">
    <property type="entry name" value="Ala_racemase_N"/>
</dbReference>
<dbReference type="PANTHER" id="PTHR10146">
    <property type="entry name" value="PROLINE SYNTHETASE CO-TRANSCRIBED BACTERIAL HOMOLOG PROTEIN"/>
    <property type="match status" value="1"/>
</dbReference>
<dbReference type="HAMAP" id="MF_02087">
    <property type="entry name" value="PLP_homeostasis"/>
    <property type="match status" value="1"/>
</dbReference>
<dbReference type="Proteomes" id="UP000186112">
    <property type="component" value="Unassembled WGS sequence"/>
</dbReference>
<evidence type="ECO:0000256" key="2">
    <source>
        <dbReference type="HAMAP-Rule" id="MF_02087"/>
    </source>
</evidence>
<feature type="domain" description="Alanine racemase N-terminal" evidence="5">
    <location>
        <begin position="16"/>
        <end position="227"/>
    </location>
</feature>
<dbReference type="CDD" id="cd00635">
    <property type="entry name" value="PLPDE_III_YBL036c_like"/>
    <property type="match status" value="1"/>
</dbReference>
<evidence type="ECO:0000313" key="7">
    <source>
        <dbReference type="Proteomes" id="UP000186112"/>
    </source>
</evidence>
<evidence type="ECO:0000256" key="4">
    <source>
        <dbReference type="RuleBase" id="RU004514"/>
    </source>
</evidence>
<dbReference type="Gene3D" id="3.20.20.10">
    <property type="entry name" value="Alanine racemase"/>
    <property type="match status" value="1"/>
</dbReference>
<dbReference type="InterPro" id="IPR011078">
    <property type="entry name" value="PyrdxlP_homeostasis"/>
</dbReference>
<keyword evidence="1 2" id="KW-0663">Pyridoxal phosphate</keyword>